<keyword evidence="2" id="KW-0812">Transmembrane</keyword>
<evidence type="ECO:0000256" key="1">
    <source>
        <dbReference type="SAM" id="MobiDB-lite"/>
    </source>
</evidence>
<dbReference type="PANTHER" id="PTHR35519:SF2">
    <property type="entry name" value="PH DOMAIN PROTEIN"/>
    <property type="match status" value="1"/>
</dbReference>
<evidence type="ECO:0008006" key="5">
    <source>
        <dbReference type="Google" id="ProtNLM"/>
    </source>
</evidence>
<dbReference type="EMBL" id="AOLN01000007">
    <property type="protein sequence ID" value="ELZ96477.1"/>
    <property type="molecule type" value="Genomic_DNA"/>
</dbReference>
<name>M0IKC2_9EURY</name>
<proteinExistence type="predicted"/>
<dbReference type="Pfam" id="PF13430">
    <property type="entry name" value="DUF4112"/>
    <property type="match status" value="1"/>
</dbReference>
<evidence type="ECO:0000313" key="3">
    <source>
        <dbReference type="EMBL" id="ELZ96477.1"/>
    </source>
</evidence>
<reference evidence="3 4" key="1">
    <citation type="journal article" date="2014" name="PLoS Genet.">
        <title>Phylogenetically driven sequencing of extremely halophilic archaea reveals strategies for static and dynamic osmo-response.</title>
        <authorList>
            <person name="Becker E.A."/>
            <person name="Seitzer P.M."/>
            <person name="Tritt A."/>
            <person name="Larsen D."/>
            <person name="Krusor M."/>
            <person name="Yao A.I."/>
            <person name="Wu D."/>
            <person name="Madern D."/>
            <person name="Eisen J.A."/>
            <person name="Darling A.E."/>
            <person name="Facciotti M.T."/>
        </authorList>
    </citation>
    <scope>NUCLEOTIDE SEQUENCE [LARGE SCALE GENOMIC DNA]</scope>
    <source>
        <strain evidence="3 4">ATCC BAA-1512</strain>
    </source>
</reference>
<protein>
    <recommendedName>
        <fullName evidence="5">DUF4112 domain-containing protein</fullName>
    </recommendedName>
</protein>
<dbReference type="PATRIC" id="fig|662479.7.peg.1023"/>
<organism evidence="3 4">
    <name type="scientific">Haloferax mucosum ATCC BAA-1512</name>
    <dbReference type="NCBI Taxonomy" id="662479"/>
    <lineage>
        <taxon>Archaea</taxon>
        <taxon>Methanobacteriati</taxon>
        <taxon>Methanobacteriota</taxon>
        <taxon>Stenosarchaea group</taxon>
        <taxon>Halobacteria</taxon>
        <taxon>Halobacteriales</taxon>
        <taxon>Haloferacaceae</taxon>
        <taxon>Haloferax</taxon>
    </lineage>
</organism>
<evidence type="ECO:0000313" key="4">
    <source>
        <dbReference type="Proteomes" id="UP000011550"/>
    </source>
</evidence>
<dbReference type="AlphaFoldDB" id="M0IKC2"/>
<feature type="compositionally biased region" description="Polar residues" evidence="1">
    <location>
        <begin position="29"/>
        <end position="38"/>
    </location>
</feature>
<accession>M0IKC2</accession>
<keyword evidence="2" id="KW-1133">Transmembrane helix</keyword>
<keyword evidence="2" id="KW-0472">Membrane</keyword>
<feature type="transmembrane region" description="Helical" evidence="2">
    <location>
        <begin position="195"/>
        <end position="222"/>
    </location>
</feature>
<dbReference type="Proteomes" id="UP000011550">
    <property type="component" value="Unassembled WGS sequence"/>
</dbReference>
<keyword evidence="4" id="KW-1185">Reference proteome</keyword>
<sequence>MSRSLVFVPCPVSTSDATLKVKPRESSHVNDSTDSTGASAVADDGEPLEPDAIVDFDDSEAAVRGRGDIDSAAAPEATLDRLHTVSFYLDEAFEIPGTNYRIGIDPLLGLLPGIGDATASALSAYILVEAAMLGVPRATLARMFGNVLLDATVGSLPVVGDVFDAAWKANVRNVRLLEARYEDPPREAVEADRRFLVVAVVAVMLLLVALGVVTTLAVVWLLGQVGLL</sequence>
<dbReference type="STRING" id="662479.C440_04998"/>
<dbReference type="InterPro" id="IPR025187">
    <property type="entry name" value="DUF4112"/>
</dbReference>
<dbReference type="PANTHER" id="PTHR35519">
    <property type="entry name" value="MEMBRANE PROTEINS"/>
    <property type="match status" value="1"/>
</dbReference>
<evidence type="ECO:0000256" key="2">
    <source>
        <dbReference type="SAM" id="Phobius"/>
    </source>
</evidence>
<feature type="region of interest" description="Disordered" evidence="1">
    <location>
        <begin position="17"/>
        <end position="49"/>
    </location>
</feature>
<gene>
    <name evidence="3" type="ORF">C440_04998</name>
</gene>
<comment type="caution">
    <text evidence="3">The sequence shown here is derived from an EMBL/GenBank/DDBJ whole genome shotgun (WGS) entry which is preliminary data.</text>
</comment>